<comment type="caution">
    <text evidence="3">The sequence shown here is derived from an EMBL/GenBank/DDBJ whole genome shotgun (WGS) entry which is preliminary data.</text>
</comment>
<organism evidence="3 4">
    <name type="scientific">Brassica carinata</name>
    <name type="common">Ethiopian mustard</name>
    <name type="synonym">Abyssinian cabbage</name>
    <dbReference type="NCBI Taxonomy" id="52824"/>
    <lineage>
        <taxon>Eukaryota</taxon>
        <taxon>Viridiplantae</taxon>
        <taxon>Streptophyta</taxon>
        <taxon>Embryophyta</taxon>
        <taxon>Tracheophyta</taxon>
        <taxon>Spermatophyta</taxon>
        <taxon>Magnoliopsida</taxon>
        <taxon>eudicotyledons</taxon>
        <taxon>Gunneridae</taxon>
        <taxon>Pentapetalae</taxon>
        <taxon>rosids</taxon>
        <taxon>malvids</taxon>
        <taxon>Brassicales</taxon>
        <taxon>Brassicaceae</taxon>
        <taxon>Brassiceae</taxon>
        <taxon>Brassica</taxon>
    </lineage>
</organism>
<gene>
    <name evidence="3" type="ORF">Bca52824_063145</name>
</gene>
<dbReference type="PANTHER" id="PTHR31689:SF0">
    <property type="entry name" value="DIAMINOPIMELATE EPIMERASE"/>
    <property type="match status" value="1"/>
</dbReference>
<dbReference type="Pfam" id="PF01678">
    <property type="entry name" value="DAP_epimerase"/>
    <property type="match status" value="1"/>
</dbReference>
<dbReference type="InterPro" id="IPR001653">
    <property type="entry name" value="DAP_epimerase_DapF"/>
</dbReference>
<evidence type="ECO:0000256" key="1">
    <source>
        <dbReference type="ARBA" id="ARBA00010219"/>
    </source>
</evidence>
<dbReference type="GO" id="GO:0005829">
    <property type="term" value="C:cytosol"/>
    <property type="evidence" value="ECO:0007669"/>
    <property type="project" value="TreeGrafter"/>
</dbReference>
<dbReference type="AlphaFoldDB" id="A0A8X7U6Z8"/>
<keyword evidence="2" id="KW-0413">Isomerase</keyword>
<accession>A0A8X7U6Z8</accession>
<proteinExistence type="inferred from homology"/>
<protein>
    <recommendedName>
        <fullName evidence="5">Diaminopimelate epimerase</fullName>
    </recommendedName>
</protein>
<comment type="similarity">
    <text evidence="1">Belongs to the diaminopimelate epimerase family.</text>
</comment>
<dbReference type="SUPFAM" id="SSF54506">
    <property type="entry name" value="Diaminopimelate epimerase-like"/>
    <property type="match status" value="1"/>
</dbReference>
<dbReference type="EMBL" id="JAAMPC010000013">
    <property type="protein sequence ID" value="KAG2268590.1"/>
    <property type="molecule type" value="Genomic_DNA"/>
</dbReference>
<evidence type="ECO:0000313" key="3">
    <source>
        <dbReference type="EMBL" id="KAG2268590.1"/>
    </source>
</evidence>
<sequence length="204" mass="23150">MIKEKTWFRQVYAIQRTSSFCFLRAILKLEGSLIIYFRLFIVAHLGLVLFLSVFCPGVYSAFEILHFIKYHGLGNDFILVDNRDSSERKITQEQAVKLFIFAMPGVNGTDYTMRIFNSDGSEPEMCGNEVRCFARFIAEIENLQGKHSFTIHTGVGLIIPEIQDDGQVDRGKLIRRADDVPTRLEGNKGKSIVAAELAEMKCTD</sequence>
<keyword evidence="4" id="KW-1185">Reference proteome</keyword>
<dbReference type="Gene3D" id="3.10.310.10">
    <property type="entry name" value="Diaminopimelate Epimerase, Chain A, domain 1"/>
    <property type="match status" value="1"/>
</dbReference>
<evidence type="ECO:0008006" key="5">
    <source>
        <dbReference type="Google" id="ProtNLM"/>
    </source>
</evidence>
<dbReference type="OrthoDB" id="4768at2759"/>
<evidence type="ECO:0000313" key="4">
    <source>
        <dbReference type="Proteomes" id="UP000886595"/>
    </source>
</evidence>
<dbReference type="GO" id="GO:0008837">
    <property type="term" value="F:diaminopimelate epimerase activity"/>
    <property type="evidence" value="ECO:0007669"/>
    <property type="project" value="InterPro"/>
</dbReference>
<dbReference type="GO" id="GO:0009089">
    <property type="term" value="P:lysine biosynthetic process via diaminopimelate"/>
    <property type="evidence" value="ECO:0007669"/>
    <property type="project" value="InterPro"/>
</dbReference>
<name>A0A8X7U6Z8_BRACI</name>
<evidence type="ECO:0000256" key="2">
    <source>
        <dbReference type="ARBA" id="ARBA00023235"/>
    </source>
</evidence>
<dbReference type="Proteomes" id="UP000886595">
    <property type="component" value="Unassembled WGS sequence"/>
</dbReference>
<dbReference type="PANTHER" id="PTHR31689">
    <property type="entry name" value="DIAMINOPIMELATE EPIMERASE, CHLOROPLASTIC"/>
    <property type="match status" value="1"/>
</dbReference>
<reference evidence="3 4" key="1">
    <citation type="submission" date="2020-02" db="EMBL/GenBank/DDBJ databases">
        <authorList>
            <person name="Ma Q."/>
            <person name="Huang Y."/>
            <person name="Song X."/>
            <person name="Pei D."/>
        </authorList>
    </citation>
    <scope>NUCLEOTIDE SEQUENCE [LARGE SCALE GENOMIC DNA]</scope>
    <source>
        <strain evidence="3">Sxm20200214</strain>
        <tissue evidence="3">Leaf</tissue>
    </source>
</reference>